<proteinExistence type="predicted"/>
<reference evidence="2 3" key="1">
    <citation type="journal article" date="2011" name="Syst. Appl. Microbiol.">
        <title>Defluviimonas denitrificans gen. nov., sp. nov., and Pararhodobacter aggregans gen. nov., sp. nov., non-phototrophic Rhodobacteraceae from the biofilter of a marine aquaculture.</title>
        <authorList>
            <person name="Foesel B.U."/>
            <person name="Drake H.L."/>
            <person name="Schramm A."/>
        </authorList>
    </citation>
    <scope>NUCLEOTIDE SEQUENCE [LARGE SCALE GENOMIC DNA]</scope>
    <source>
        <strain evidence="2 3">D1-19</strain>
    </source>
</reference>
<name>A0A2T7UTQ1_9RHOB</name>
<dbReference type="InterPro" id="IPR036388">
    <property type="entry name" value="WH-like_DNA-bd_sf"/>
</dbReference>
<accession>A0A2T7UTQ1</accession>
<dbReference type="EMBL" id="QDDR01000003">
    <property type="protein sequence ID" value="PVE48107.1"/>
    <property type="molecule type" value="Genomic_DNA"/>
</dbReference>
<gene>
    <name evidence="2" type="ORF">DDE23_08195</name>
</gene>
<dbReference type="InterPro" id="IPR016032">
    <property type="entry name" value="Sig_transdc_resp-reg_C-effctor"/>
</dbReference>
<evidence type="ECO:0000313" key="3">
    <source>
        <dbReference type="Proteomes" id="UP000244810"/>
    </source>
</evidence>
<protein>
    <recommendedName>
        <fullName evidence="4">OmpR/PhoB-type domain-containing protein</fullName>
    </recommendedName>
</protein>
<feature type="transmembrane region" description="Helical" evidence="1">
    <location>
        <begin position="20"/>
        <end position="41"/>
    </location>
</feature>
<dbReference type="AlphaFoldDB" id="A0A2T7UTQ1"/>
<dbReference type="GO" id="GO:0006355">
    <property type="term" value="P:regulation of DNA-templated transcription"/>
    <property type="evidence" value="ECO:0007669"/>
    <property type="project" value="InterPro"/>
</dbReference>
<dbReference type="RefSeq" id="WP_107751481.1">
    <property type="nucleotide sequence ID" value="NZ_QBKF01000004.1"/>
</dbReference>
<dbReference type="Proteomes" id="UP000244810">
    <property type="component" value="Unassembled WGS sequence"/>
</dbReference>
<evidence type="ECO:0000256" key="1">
    <source>
        <dbReference type="SAM" id="Phobius"/>
    </source>
</evidence>
<dbReference type="GO" id="GO:0003677">
    <property type="term" value="F:DNA binding"/>
    <property type="evidence" value="ECO:0007669"/>
    <property type="project" value="InterPro"/>
</dbReference>
<organism evidence="2 3">
    <name type="scientific">Pararhodobacter aggregans</name>
    <dbReference type="NCBI Taxonomy" id="404875"/>
    <lineage>
        <taxon>Bacteria</taxon>
        <taxon>Pseudomonadati</taxon>
        <taxon>Pseudomonadota</taxon>
        <taxon>Alphaproteobacteria</taxon>
        <taxon>Rhodobacterales</taxon>
        <taxon>Paracoccaceae</taxon>
        <taxon>Pararhodobacter</taxon>
    </lineage>
</organism>
<keyword evidence="1" id="KW-0812">Transmembrane</keyword>
<keyword evidence="1" id="KW-0472">Membrane</keyword>
<dbReference type="Gene3D" id="1.10.10.10">
    <property type="entry name" value="Winged helix-like DNA-binding domain superfamily/Winged helix DNA-binding domain"/>
    <property type="match status" value="1"/>
</dbReference>
<sequence>MPVDTTSLTENSLTRGGSRAIQLGLAAIVLILAAAAILLFLNLPDTNEFNARVLQIFAENSDLTGQAELRLLEILAQSGTTFTEVLVSYRGVIFVLIVFASLLLITSLVLVLALIALNRKLAVVQKTGIQVSSLVISRSERKVYINDLEFNLTEAAVEALAVLAEARMDDEMLTGTSLEAVITGRRESDCEEAAGATRIKRLRDSLGNQIVSELLVRNIPRQGYMLAVEKDVIRMI</sequence>
<dbReference type="SUPFAM" id="SSF46894">
    <property type="entry name" value="C-terminal effector domain of the bipartite response regulators"/>
    <property type="match status" value="1"/>
</dbReference>
<keyword evidence="3" id="KW-1185">Reference proteome</keyword>
<evidence type="ECO:0000313" key="2">
    <source>
        <dbReference type="EMBL" id="PVE48107.1"/>
    </source>
</evidence>
<dbReference type="OrthoDB" id="7842088at2"/>
<keyword evidence="1" id="KW-1133">Transmembrane helix</keyword>
<comment type="caution">
    <text evidence="2">The sequence shown here is derived from an EMBL/GenBank/DDBJ whole genome shotgun (WGS) entry which is preliminary data.</text>
</comment>
<feature type="transmembrane region" description="Helical" evidence="1">
    <location>
        <begin position="92"/>
        <end position="117"/>
    </location>
</feature>
<evidence type="ECO:0008006" key="4">
    <source>
        <dbReference type="Google" id="ProtNLM"/>
    </source>
</evidence>